<reference evidence="2" key="1">
    <citation type="journal article" date="2019" name="Int. J. Syst. Evol. Microbiol.">
        <title>The Global Catalogue of Microorganisms (GCM) 10K type strain sequencing project: providing services to taxonomists for standard genome sequencing and annotation.</title>
        <authorList>
            <consortium name="The Broad Institute Genomics Platform"/>
            <consortium name="The Broad Institute Genome Sequencing Center for Infectious Disease"/>
            <person name="Wu L."/>
            <person name="Ma J."/>
        </authorList>
    </citation>
    <scope>NUCLEOTIDE SEQUENCE [LARGE SCALE GENOMIC DNA]</scope>
    <source>
        <strain evidence="2">CGMCC 4.7645</strain>
    </source>
</reference>
<name>A0ABW5FPK7_9PSEU</name>
<organism evidence="1 2">
    <name type="scientific">Amycolatopsis pigmentata</name>
    <dbReference type="NCBI Taxonomy" id="450801"/>
    <lineage>
        <taxon>Bacteria</taxon>
        <taxon>Bacillati</taxon>
        <taxon>Actinomycetota</taxon>
        <taxon>Actinomycetes</taxon>
        <taxon>Pseudonocardiales</taxon>
        <taxon>Pseudonocardiaceae</taxon>
        <taxon>Amycolatopsis</taxon>
    </lineage>
</organism>
<proteinExistence type="predicted"/>
<keyword evidence="2" id="KW-1185">Reference proteome</keyword>
<dbReference type="Proteomes" id="UP001597417">
    <property type="component" value="Unassembled WGS sequence"/>
</dbReference>
<dbReference type="EMBL" id="JBHUKR010000006">
    <property type="protein sequence ID" value="MFD2416964.1"/>
    <property type="molecule type" value="Genomic_DNA"/>
</dbReference>
<dbReference type="RefSeq" id="WP_378264230.1">
    <property type="nucleotide sequence ID" value="NZ_JBHUKR010000006.1"/>
</dbReference>
<gene>
    <name evidence="1" type="ORF">ACFSXZ_11590</name>
</gene>
<protein>
    <submittedName>
        <fullName evidence="1">Uncharacterized protein</fullName>
    </submittedName>
</protein>
<accession>A0ABW5FPK7</accession>
<evidence type="ECO:0000313" key="2">
    <source>
        <dbReference type="Proteomes" id="UP001597417"/>
    </source>
</evidence>
<evidence type="ECO:0000313" key="1">
    <source>
        <dbReference type="EMBL" id="MFD2416964.1"/>
    </source>
</evidence>
<sequence length="68" mass="7515">MITDTEPPSPATLPPTAPCTVVWSQGHPYVLDIASGVCRWIGADDRGRPLFLTREDLRRRGWSLRPAG</sequence>
<comment type="caution">
    <text evidence="1">The sequence shown here is derived from an EMBL/GenBank/DDBJ whole genome shotgun (WGS) entry which is preliminary data.</text>
</comment>